<dbReference type="RefSeq" id="WP_009585932.1">
    <property type="nucleotide sequence ID" value="NZ_BKMM01000018.1"/>
</dbReference>
<proteinExistence type="predicted"/>
<sequence>MSLQLPDELLDLEANGGIFAVWMLMQNCAIQVDIQTLVQLCKHDSEDGTFTIGLAVGLKKLGFDVVFHTAEDPNIHFKEIEHYTEANRLGLAIEQPLTYQDIQTNIEQGYAIVVYYDTLEGIGNHSLVYSIDDQEICFYDSFDPMQKNIFEQQCRAEGICQQVIVIREYCPKLRYS</sequence>
<organism evidence="1 2">
    <name type="scientific">Acinetobacter bereziniae</name>
    <name type="common">Acinetobacter genomosp. 10</name>
    <dbReference type="NCBI Taxonomy" id="106648"/>
    <lineage>
        <taxon>Bacteria</taxon>
        <taxon>Pseudomonadati</taxon>
        <taxon>Pseudomonadota</taxon>
        <taxon>Gammaproteobacteria</taxon>
        <taxon>Moraxellales</taxon>
        <taxon>Moraxellaceae</taxon>
        <taxon>Acinetobacter</taxon>
    </lineage>
</organism>
<dbReference type="AlphaFoldDB" id="A0A8I1A8K6"/>
<dbReference type="Proteomes" id="UP000644140">
    <property type="component" value="Chromosome"/>
</dbReference>
<accession>A0A8I1A8K6</accession>
<gene>
    <name evidence="1" type="ORF">I9054_004555</name>
</gene>
<dbReference type="EMBL" id="CP092085">
    <property type="protein sequence ID" value="UUN98731.1"/>
    <property type="molecule type" value="Genomic_DNA"/>
</dbReference>
<name>A0A8I1A8K6_ACIBZ</name>
<evidence type="ECO:0000313" key="1">
    <source>
        <dbReference type="EMBL" id="UUN98731.1"/>
    </source>
</evidence>
<dbReference type="Gene3D" id="3.90.70.10">
    <property type="entry name" value="Cysteine proteinases"/>
    <property type="match status" value="1"/>
</dbReference>
<reference evidence="1" key="1">
    <citation type="submission" date="2022-02" db="EMBL/GenBank/DDBJ databases">
        <title>Characterization of Tn125 harboring carbapenem-resistant Acinetobacter bereziniae clinical isolates.</title>
        <authorList>
            <person name="Wong N.-K."/>
            <person name="Pan Q."/>
        </authorList>
    </citation>
    <scope>NUCLEOTIDE SEQUENCE</scope>
    <source>
        <strain evidence="1">GD03393</strain>
    </source>
</reference>
<protein>
    <submittedName>
        <fullName evidence="1">Peptidase C39</fullName>
    </submittedName>
</protein>
<evidence type="ECO:0000313" key="2">
    <source>
        <dbReference type="Proteomes" id="UP000644140"/>
    </source>
</evidence>